<evidence type="ECO:0000256" key="7">
    <source>
        <dbReference type="SAM" id="MobiDB-lite"/>
    </source>
</evidence>
<dbReference type="GO" id="GO:0004497">
    <property type="term" value="F:monooxygenase activity"/>
    <property type="evidence" value="ECO:0007669"/>
    <property type="project" value="UniProtKB-KW"/>
</dbReference>
<dbReference type="PANTHER" id="PTHR30011">
    <property type="entry name" value="ALKANESULFONATE MONOOXYGENASE-RELATED"/>
    <property type="match status" value="1"/>
</dbReference>
<keyword evidence="1 6" id="KW-0285">Flavoprotein</keyword>
<evidence type="ECO:0000259" key="8">
    <source>
        <dbReference type="Pfam" id="PF00296"/>
    </source>
</evidence>
<evidence type="ECO:0000256" key="5">
    <source>
        <dbReference type="ARBA" id="ARBA00033748"/>
    </source>
</evidence>
<evidence type="ECO:0000313" key="10">
    <source>
        <dbReference type="Proteomes" id="UP000441523"/>
    </source>
</evidence>
<evidence type="ECO:0000256" key="1">
    <source>
        <dbReference type="ARBA" id="ARBA00022630"/>
    </source>
</evidence>
<feature type="binding site" evidence="6">
    <location>
        <position position="228"/>
    </location>
    <ligand>
        <name>FMN</name>
        <dbReference type="ChEBI" id="CHEBI:58210"/>
    </ligand>
</feature>
<reference evidence="9 10" key="1">
    <citation type="submission" date="2019-09" db="EMBL/GenBank/DDBJ databases">
        <title>YIM 132548 draft genome.</title>
        <authorList>
            <person name="Jiang L."/>
        </authorList>
    </citation>
    <scope>NUCLEOTIDE SEQUENCE [LARGE SCALE GENOMIC DNA]</scope>
    <source>
        <strain evidence="9 10">YIM 132548</strain>
    </source>
</reference>
<comment type="similarity">
    <text evidence="5">Belongs to the NtaA/SnaA/DszA monooxygenase family.</text>
</comment>
<dbReference type="AlphaFoldDB" id="A0A6N6MP52"/>
<accession>A0A6N6MP52</accession>
<sequence>MARRSETLHLGAFLYPGGHHVAAWRHPASQADAGTNAAHYRQLARAAEAAKFDLLFLADGVSIRGDDIDALSRTAIRYVGQFEPLTLLSHLSAVTERIGLVATASTTYNEPFHVARKFASLDHLSGGRAGWNLVTSADPREAYNFGRDSHLAHARRYGRAEEFVDVVTGLWDSFEDEAFVRDAAEGRFFDPDKLHLLGHEGEHFSVRGPLNVPRPPQGHPVIVQAGSSEAGKALAARTAEIVFTAQATLADAQAFYADLKGRMARHGRAPDELKIMPGAFPVVGRTETEAQDKYGQLQDLIHPVVGRSLLEQLSGADLSAYPDDAPVPDLPETNGGKSRQDLLLRLARREGLTIRDLYLRIAGARGHWTLVGTPVQIADALEESFEAYGADGFNIMPPTLPGGLEDFTSLVIPELQRRGLFRTAYAGSTLREHLGLARPPHRKPAQSGRVAAE</sequence>
<evidence type="ECO:0000313" key="9">
    <source>
        <dbReference type="EMBL" id="KAB1071731.1"/>
    </source>
</evidence>
<dbReference type="InterPro" id="IPR011251">
    <property type="entry name" value="Luciferase-like_dom"/>
</dbReference>
<dbReference type="SUPFAM" id="SSF51679">
    <property type="entry name" value="Bacterial luciferase-like"/>
    <property type="match status" value="1"/>
</dbReference>
<feature type="binding site" evidence="6">
    <location>
        <position position="59"/>
    </location>
    <ligand>
        <name>FMN</name>
        <dbReference type="ChEBI" id="CHEBI:58210"/>
    </ligand>
</feature>
<dbReference type="PANTHER" id="PTHR30011:SF16">
    <property type="entry name" value="C2H2 FINGER DOMAIN TRANSCRIPTION FACTOR (EUROFUNG)-RELATED"/>
    <property type="match status" value="1"/>
</dbReference>
<feature type="binding site" evidence="6">
    <location>
        <position position="153"/>
    </location>
    <ligand>
        <name>FMN</name>
        <dbReference type="ChEBI" id="CHEBI:58210"/>
    </ligand>
</feature>
<name>A0A6N6MP52_9HYPH</name>
<dbReference type="NCBIfam" id="TIGR03860">
    <property type="entry name" value="FMN_nitrolo"/>
    <property type="match status" value="1"/>
</dbReference>
<evidence type="ECO:0000256" key="4">
    <source>
        <dbReference type="ARBA" id="ARBA00023033"/>
    </source>
</evidence>
<dbReference type="InterPro" id="IPR016215">
    <property type="entry name" value="NTA_MOA"/>
</dbReference>
<keyword evidence="3" id="KW-0560">Oxidoreductase</keyword>
<dbReference type="CDD" id="cd01095">
    <property type="entry name" value="Nitrilotriacetate_monoxgenase"/>
    <property type="match status" value="1"/>
</dbReference>
<evidence type="ECO:0000256" key="3">
    <source>
        <dbReference type="ARBA" id="ARBA00023002"/>
    </source>
</evidence>
<dbReference type="EMBL" id="VZZJ01000017">
    <property type="protein sequence ID" value="KAB1071731.1"/>
    <property type="molecule type" value="Genomic_DNA"/>
</dbReference>
<keyword evidence="10" id="KW-1185">Reference proteome</keyword>
<feature type="region of interest" description="Disordered" evidence="7">
    <location>
        <begin position="432"/>
        <end position="453"/>
    </location>
</feature>
<dbReference type="PIRSF" id="PIRSF000337">
    <property type="entry name" value="NTA_MOA"/>
    <property type="match status" value="1"/>
</dbReference>
<keyword evidence="4" id="KW-0503">Monooxygenase</keyword>
<keyword evidence="2 6" id="KW-0288">FMN</keyword>
<dbReference type="InterPro" id="IPR051260">
    <property type="entry name" value="Diverse_substr_monoxygenases"/>
</dbReference>
<dbReference type="Gene3D" id="3.20.20.30">
    <property type="entry name" value="Luciferase-like domain"/>
    <property type="match status" value="1"/>
</dbReference>
<feature type="binding site" evidence="6">
    <location>
        <position position="103"/>
    </location>
    <ligand>
        <name>FMN</name>
        <dbReference type="ChEBI" id="CHEBI:58210"/>
    </ligand>
</feature>
<feature type="binding site" evidence="6">
    <location>
        <position position="227"/>
    </location>
    <ligand>
        <name>FMN</name>
        <dbReference type="ChEBI" id="CHEBI:58210"/>
    </ligand>
</feature>
<dbReference type="Proteomes" id="UP000441523">
    <property type="component" value="Unassembled WGS sequence"/>
</dbReference>
<evidence type="ECO:0000256" key="6">
    <source>
        <dbReference type="PIRSR" id="PIRSR000337-1"/>
    </source>
</evidence>
<dbReference type="InterPro" id="IPR036661">
    <property type="entry name" value="Luciferase-like_sf"/>
</dbReference>
<dbReference type="Pfam" id="PF00296">
    <property type="entry name" value="Bac_luciferase"/>
    <property type="match status" value="1"/>
</dbReference>
<dbReference type="RefSeq" id="WP_150965085.1">
    <property type="nucleotide sequence ID" value="NZ_VZZJ01000017.1"/>
</dbReference>
<feature type="binding site" evidence="6">
    <location>
        <position position="157"/>
    </location>
    <ligand>
        <name>FMN</name>
        <dbReference type="ChEBI" id="CHEBI:58210"/>
    </ligand>
</feature>
<evidence type="ECO:0000256" key="2">
    <source>
        <dbReference type="ARBA" id="ARBA00022643"/>
    </source>
</evidence>
<dbReference type="GO" id="GO:0016705">
    <property type="term" value="F:oxidoreductase activity, acting on paired donors, with incorporation or reduction of molecular oxygen"/>
    <property type="evidence" value="ECO:0007669"/>
    <property type="project" value="InterPro"/>
</dbReference>
<organism evidence="9 10">
    <name type="scientific">Methylobacterium planeticum</name>
    <dbReference type="NCBI Taxonomy" id="2615211"/>
    <lineage>
        <taxon>Bacteria</taxon>
        <taxon>Pseudomonadati</taxon>
        <taxon>Pseudomonadota</taxon>
        <taxon>Alphaproteobacteria</taxon>
        <taxon>Hyphomicrobiales</taxon>
        <taxon>Methylobacteriaceae</taxon>
        <taxon>Methylobacterium</taxon>
    </lineage>
</organism>
<gene>
    <name evidence="9" type="ORF">F6X51_18115</name>
</gene>
<comment type="caution">
    <text evidence="9">The sequence shown here is derived from an EMBL/GenBank/DDBJ whole genome shotgun (WGS) entry which is preliminary data.</text>
</comment>
<feature type="domain" description="Luciferase-like" evidence="8">
    <location>
        <begin position="21"/>
        <end position="391"/>
    </location>
</feature>
<proteinExistence type="inferred from homology"/>
<protein>
    <submittedName>
        <fullName evidence="9">LLM class flavin-dependent oxidoreductase</fullName>
    </submittedName>
</protein>